<dbReference type="OrthoDB" id="2427034at2"/>
<dbReference type="AlphaFoldDB" id="A0A0M0GNX2"/>
<dbReference type="EMBL" id="LGUE01000001">
    <property type="protein sequence ID" value="KON91212.1"/>
    <property type="molecule type" value="Genomic_DNA"/>
</dbReference>
<feature type="compositionally biased region" description="Polar residues" evidence="1">
    <location>
        <begin position="214"/>
        <end position="225"/>
    </location>
</feature>
<keyword evidence="2" id="KW-1133">Transmembrane helix</keyword>
<organism evidence="3 4">
    <name type="scientific">Rossellomorea marisflavi</name>
    <dbReference type="NCBI Taxonomy" id="189381"/>
    <lineage>
        <taxon>Bacteria</taxon>
        <taxon>Bacillati</taxon>
        <taxon>Bacillota</taxon>
        <taxon>Bacilli</taxon>
        <taxon>Bacillales</taxon>
        <taxon>Bacillaceae</taxon>
        <taxon>Rossellomorea</taxon>
    </lineage>
</organism>
<protein>
    <recommendedName>
        <fullName evidence="5">Type IV pilus assembly protein PilO</fullName>
    </recommendedName>
</protein>
<evidence type="ECO:0000313" key="3">
    <source>
        <dbReference type="EMBL" id="KON91212.1"/>
    </source>
</evidence>
<dbReference type="RefSeq" id="WP_053426432.1">
    <property type="nucleotide sequence ID" value="NZ_LGUE01000001.1"/>
</dbReference>
<sequence>MKLTRKDWSIITLAFVFFALLVWVVYWFFYLPVREEKERLTTEISNEEKLTGVLDERLTAMKGGSLETTAALQRVVPVKPMTDQLLIDLEKAEVVSGGLITKMDFTESPMAAAAEGEAVETPAGLQKLTAVLTLEADDYFMIEGFIEELERTQRIVEIEEISLEGPEELKNMNDETEKIEYGVTFSTFFLPEAETTEGDAKATDSPPSAHKNDPFQQFPDSTVGE</sequence>
<feature type="region of interest" description="Disordered" evidence="1">
    <location>
        <begin position="192"/>
        <end position="225"/>
    </location>
</feature>
<evidence type="ECO:0000313" key="4">
    <source>
        <dbReference type="Proteomes" id="UP000037405"/>
    </source>
</evidence>
<keyword evidence="2" id="KW-0472">Membrane</keyword>
<dbReference type="Proteomes" id="UP000037405">
    <property type="component" value="Unassembled WGS sequence"/>
</dbReference>
<keyword evidence="4" id="KW-1185">Reference proteome</keyword>
<accession>A0A0M0GNX2</accession>
<proteinExistence type="predicted"/>
<feature type="transmembrane region" description="Helical" evidence="2">
    <location>
        <begin position="7"/>
        <end position="29"/>
    </location>
</feature>
<dbReference type="PATRIC" id="fig|189381.12.peg.344"/>
<evidence type="ECO:0000256" key="2">
    <source>
        <dbReference type="SAM" id="Phobius"/>
    </source>
</evidence>
<dbReference type="STRING" id="189381.GCA_900166615_04047"/>
<reference evidence="4" key="1">
    <citation type="submission" date="2015-07" db="EMBL/GenBank/DDBJ databases">
        <title>Fjat-14235 jcm11544.</title>
        <authorList>
            <person name="Liu B."/>
            <person name="Wang J."/>
            <person name="Zhu Y."/>
            <person name="Liu G."/>
            <person name="Chen Q."/>
            <person name="Chen Z."/>
            <person name="Lan J."/>
            <person name="Che J."/>
            <person name="Ge C."/>
            <person name="Shi H."/>
            <person name="Pan Z."/>
            <person name="Liu X."/>
        </authorList>
    </citation>
    <scope>NUCLEOTIDE SEQUENCE [LARGE SCALE GENOMIC DNA]</scope>
    <source>
        <strain evidence="4">JCM 11544</strain>
    </source>
</reference>
<evidence type="ECO:0008006" key="5">
    <source>
        <dbReference type="Google" id="ProtNLM"/>
    </source>
</evidence>
<name>A0A0M0GNX2_9BACI</name>
<gene>
    <name evidence="3" type="ORF">AF331_01335</name>
</gene>
<evidence type="ECO:0000256" key="1">
    <source>
        <dbReference type="SAM" id="MobiDB-lite"/>
    </source>
</evidence>
<keyword evidence="2" id="KW-0812">Transmembrane</keyword>
<comment type="caution">
    <text evidence="3">The sequence shown here is derived from an EMBL/GenBank/DDBJ whole genome shotgun (WGS) entry which is preliminary data.</text>
</comment>